<dbReference type="PANTHER" id="PTHR42085">
    <property type="entry name" value="F-BOX DOMAIN-CONTAINING PROTEIN"/>
    <property type="match status" value="1"/>
</dbReference>
<evidence type="ECO:0000313" key="1">
    <source>
        <dbReference type="EMBL" id="KAG9186088.1"/>
    </source>
</evidence>
<comment type="caution">
    <text evidence="1">The sequence shown here is derived from an EMBL/GenBank/DDBJ whole genome shotgun (WGS) entry which is preliminary data.</text>
</comment>
<keyword evidence="2" id="KW-1185">Reference proteome</keyword>
<dbReference type="Proteomes" id="UP001199106">
    <property type="component" value="Unassembled WGS sequence"/>
</dbReference>
<organism evidence="1 2">
    <name type="scientific">Alternaria panax</name>
    <dbReference type="NCBI Taxonomy" id="48097"/>
    <lineage>
        <taxon>Eukaryota</taxon>
        <taxon>Fungi</taxon>
        <taxon>Dikarya</taxon>
        <taxon>Ascomycota</taxon>
        <taxon>Pezizomycotina</taxon>
        <taxon>Dothideomycetes</taxon>
        <taxon>Pleosporomycetidae</taxon>
        <taxon>Pleosporales</taxon>
        <taxon>Pleosporineae</taxon>
        <taxon>Pleosporaceae</taxon>
        <taxon>Alternaria</taxon>
        <taxon>Alternaria sect. Panax</taxon>
    </lineage>
</organism>
<dbReference type="EMBL" id="JAANER010000009">
    <property type="protein sequence ID" value="KAG9186088.1"/>
    <property type="molecule type" value="Genomic_DNA"/>
</dbReference>
<dbReference type="PANTHER" id="PTHR42085:SF1">
    <property type="entry name" value="F-BOX DOMAIN-CONTAINING PROTEIN"/>
    <property type="match status" value="1"/>
</dbReference>
<proteinExistence type="predicted"/>
<reference evidence="1" key="1">
    <citation type="submission" date="2021-07" db="EMBL/GenBank/DDBJ databases">
        <title>Genome Resource of American Ginseng Black Spot Pathogen Alternaria panax.</title>
        <authorList>
            <person name="Qiu C."/>
            <person name="Wang W."/>
            <person name="Liu Z."/>
        </authorList>
    </citation>
    <scope>NUCLEOTIDE SEQUENCE</scope>
    <source>
        <strain evidence="1">BNCC115425</strain>
    </source>
</reference>
<name>A0AAD4I538_9PLEO</name>
<sequence>MASPRTTSIAQSPLLSLPGEVRNQIYAFVLSTSPRDHIDFSRTSNDRHFNQLRLACCQLYKETQLLELKLNPVKINGHALHAPESLLDDKDPMKAKRVLLNLTRLLGPERLSWITSLTPSNQVPVQDGDCWEELAEMASTMLQLADVLRSNPALRVKYNMHTFCRTSLLKHENSKFLDILIMYRGIMASSVIRDETLEHMWPTTASMESGVVARSLSSTGNSSVFQALRQAPLDTKQLWKRIRFFPNPDIVTAESFVLSPTSSLWVQRVHAQGRLEIRAPLFKRWIEEGM</sequence>
<gene>
    <name evidence="1" type="ORF">G6011_02644</name>
</gene>
<protein>
    <submittedName>
        <fullName evidence="1">Uncharacterized protein</fullName>
    </submittedName>
</protein>
<dbReference type="AlphaFoldDB" id="A0AAD4I538"/>
<accession>A0AAD4I538</accession>
<dbReference type="InterPro" id="IPR038883">
    <property type="entry name" value="AN11006-like"/>
</dbReference>
<evidence type="ECO:0000313" key="2">
    <source>
        <dbReference type="Proteomes" id="UP001199106"/>
    </source>
</evidence>